<feature type="non-terminal residue" evidence="3">
    <location>
        <position position="263"/>
    </location>
</feature>
<dbReference type="InterPro" id="IPR001878">
    <property type="entry name" value="Znf_CCHC"/>
</dbReference>
<dbReference type="GO" id="GO:0008270">
    <property type="term" value="F:zinc ion binding"/>
    <property type="evidence" value="ECO:0007669"/>
    <property type="project" value="UniProtKB-KW"/>
</dbReference>
<dbReference type="Pfam" id="PF14223">
    <property type="entry name" value="Retrotran_gag_2"/>
    <property type="match status" value="1"/>
</dbReference>
<dbReference type="PANTHER" id="PTHR35317:SF29">
    <property type="entry name" value="CCHC-TYPE DOMAIN-CONTAINING PROTEIN"/>
    <property type="match status" value="1"/>
</dbReference>
<gene>
    <name evidence="3" type="ORF">Tci_567207</name>
</gene>
<keyword evidence="1" id="KW-0479">Metal-binding</keyword>
<accession>A0A699IXW5</accession>
<dbReference type="AlphaFoldDB" id="A0A699IXW5"/>
<comment type="caution">
    <text evidence="3">The sequence shown here is derived from an EMBL/GenBank/DDBJ whole genome shotgun (WGS) entry which is preliminary data.</text>
</comment>
<proteinExistence type="predicted"/>
<dbReference type="InterPro" id="IPR036875">
    <property type="entry name" value="Znf_CCHC_sf"/>
</dbReference>
<feature type="domain" description="CCHC-type" evidence="2">
    <location>
        <begin position="201"/>
        <end position="215"/>
    </location>
</feature>
<organism evidence="3">
    <name type="scientific">Tanacetum cinerariifolium</name>
    <name type="common">Dalmatian daisy</name>
    <name type="synonym">Chrysanthemum cinerariifolium</name>
    <dbReference type="NCBI Taxonomy" id="118510"/>
    <lineage>
        <taxon>Eukaryota</taxon>
        <taxon>Viridiplantae</taxon>
        <taxon>Streptophyta</taxon>
        <taxon>Embryophyta</taxon>
        <taxon>Tracheophyta</taxon>
        <taxon>Spermatophyta</taxon>
        <taxon>Magnoliopsida</taxon>
        <taxon>eudicotyledons</taxon>
        <taxon>Gunneridae</taxon>
        <taxon>Pentapetalae</taxon>
        <taxon>asterids</taxon>
        <taxon>campanulids</taxon>
        <taxon>Asterales</taxon>
        <taxon>Asteraceae</taxon>
        <taxon>Asteroideae</taxon>
        <taxon>Anthemideae</taxon>
        <taxon>Anthemidinae</taxon>
        <taxon>Tanacetum</taxon>
    </lineage>
</organism>
<evidence type="ECO:0000259" key="2">
    <source>
        <dbReference type="PROSITE" id="PS50158"/>
    </source>
</evidence>
<dbReference type="SMART" id="SM00343">
    <property type="entry name" value="ZnF_C2HC"/>
    <property type="match status" value="1"/>
</dbReference>
<dbReference type="PANTHER" id="PTHR35317">
    <property type="entry name" value="OS04G0629600 PROTEIN"/>
    <property type="match status" value="1"/>
</dbReference>
<dbReference type="Gene3D" id="4.10.60.10">
    <property type="entry name" value="Zinc finger, CCHC-type"/>
    <property type="match status" value="1"/>
</dbReference>
<evidence type="ECO:0000313" key="3">
    <source>
        <dbReference type="EMBL" id="GEZ95234.1"/>
    </source>
</evidence>
<sequence>MFWNFKLEDTTKEELVTQKEEMKLENYALWDVIKNDNSFKLVAETTTNDVGTSTTIIPGPITIEEKAKSKNDVKARSMLLMALPNEHLMTFNQYKDAKTVFAAIKPRFGGDEATKKTQKTLLKQLYENFSAIGTESLDSIFNRLQKLVSQLAVLGVFFSPEDLNLIFLRSSPSEWNSHVTRKKITINGSDTASYDKSKVECFNCHKMGHFARECRVPGTQKNRTKNQETTRRIVNVEDTYFKVMVAIDEASFDWSYMADDEAS</sequence>
<dbReference type="SUPFAM" id="SSF57756">
    <property type="entry name" value="Retrovirus zinc finger-like domains"/>
    <property type="match status" value="1"/>
</dbReference>
<dbReference type="GO" id="GO:0003676">
    <property type="term" value="F:nucleic acid binding"/>
    <property type="evidence" value="ECO:0007669"/>
    <property type="project" value="InterPro"/>
</dbReference>
<dbReference type="Pfam" id="PF00098">
    <property type="entry name" value="zf-CCHC"/>
    <property type="match status" value="1"/>
</dbReference>
<dbReference type="EMBL" id="BKCJ010346825">
    <property type="protein sequence ID" value="GEZ95234.1"/>
    <property type="molecule type" value="Genomic_DNA"/>
</dbReference>
<evidence type="ECO:0000256" key="1">
    <source>
        <dbReference type="PROSITE-ProRule" id="PRU00047"/>
    </source>
</evidence>
<dbReference type="PROSITE" id="PS50158">
    <property type="entry name" value="ZF_CCHC"/>
    <property type="match status" value="1"/>
</dbReference>
<protein>
    <submittedName>
        <fullName evidence="3">Ribonuclease H-like domain-containing protein</fullName>
    </submittedName>
</protein>
<reference evidence="3" key="1">
    <citation type="journal article" date="2019" name="Sci. Rep.">
        <title>Draft genome of Tanacetum cinerariifolium, the natural source of mosquito coil.</title>
        <authorList>
            <person name="Yamashiro T."/>
            <person name="Shiraishi A."/>
            <person name="Satake H."/>
            <person name="Nakayama K."/>
        </authorList>
    </citation>
    <scope>NUCLEOTIDE SEQUENCE</scope>
</reference>
<name>A0A699IXW5_TANCI</name>
<keyword evidence="1" id="KW-0862">Zinc</keyword>
<keyword evidence="1" id="KW-0863">Zinc-finger</keyword>